<sequence>MNSVPKLNLEGSMKLFEEAKQMSPGGLLGIRRPYNFVEGEYPIFIERGYGGHIVDVDGNDYIDMLCGYGPIILGYREPEINQVVIEQMEKGFCFSLVQEVQNTLAERLVKLIPSAEMVILAKTGSDVTTMAVRVARGFNGKTKVLRCGYHGWHDWCVEVPGGVPEEIQNMTVEFPYGDLDALEEALKKHGDDTACIMLTPVGHPLSAPVQEPPAGYLEGVRELADKYEVVLIFDEIRTGFRVAMGGAQERYGVTPDLSTFGKAMANGYPISALVGKKEIMKVVEKEVFISSTFFPNSLEMHASLKCIDILERENVIDSIWKRGEDFFAQMEKIVQESDVPATASGIPPMPYITFDKVDDQYKERRKFFYTETIRRGLFIQPYHHGYICHRHTDQDLKDALGAMEEALKHTHKVYPYKK</sequence>
<protein>
    <submittedName>
        <fullName evidence="4">Glutamate-1-semialdehyde 2,1-aminomutase</fullName>
    </submittedName>
</protein>
<proteinExistence type="inferred from homology"/>
<reference evidence="4 5" key="1">
    <citation type="submission" date="2016-10" db="EMBL/GenBank/DDBJ databases">
        <authorList>
            <person name="de Groot N.N."/>
        </authorList>
    </citation>
    <scope>NUCLEOTIDE SEQUENCE [LARGE SCALE GENOMIC DNA]</scope>
    <source>
        <strain evidence="4 5">APO</strain>
    </source>
</reference>
<dbReference type="OrthoDB" id="9807885at2"/>
<dbReference type="GO" id="GO:0030170">
    <property type="term" value="F:pyridoxal phosphate binding"/>
    <property type="evidence" value="ECO:0007669"/>
    <property type="project" value="InterPro"/>
</dbReference>
<comment type="similarity">
    <text evidence="3">Belongs to the class-III pyridoxal-phosphate-dependent aminotransferase family.</text>
</comment>
<evidence type="ECO:0000256" key="3">
    <source>
        <dbReference type="RuleBase" id="RU003560"/>
    </source>
</evidence>
<dbReference type="InterPro" id="IPR015421">
    <property type="entry name" value="PyrdxlP-dep_Trfase_major"/>
</dbReference>
<dbReference type="InterPro" id="IPR015422">
    <property type="entry name" value="PyrdxlP-dep_Trfase_small"/>
</dbReference>
<evidence type="ECO:0000256" key="1">
    <source>
        <dbReference type="ARBA" id="ARBA00001933"/>
    </source>
</evidence>
<evidence type="ECO:0000313" key="4">
    <source>
        <dbReference type="EMBL" id="SDY76410.1"/>
    </source>
</evidence>
<dbReference type="PANTHER" id="PTHR43713">
    <property type="entry name" value="GLUTAMATE-1-SEMIALDEHYDE 2,1-AMINOMUTASE"/>
    <property type="match status" value="1"/>
</dbReference>
<dbReference type="InterPro" id="IPR005814">
    <property type="entry name" value="Aminotrans_3"/>
</dbReference>
<dbReference type="CDD" id="cd00610">
    <property type="entry name" value="OAT_like"/>
    <property type="match status" value="1"/>
</dbReference>
<dbReference type="SUPFAM" id="SSF53383">
    <property type="entry name" value="PLP-dependent transferases"/>
    <property type="match status" value="1"/>
</dbReference>
<keyword evidence="2 3" id="KW-0663">Pyridoxal phosphate</keyword>
<dbReference type="Pfam" id="PF00202">
    <property type="entry name" value="Aminotran_3"/>
    <property type="match status" value="1"/>
</dbReference>
<evidence type="ECO:0000313" key="5">
    <source>
        <dbReference type="Proteomes" id="UP000199230"/>
    </source>
</evidence>
<dbReference type="Gene3D" id="3.40.640.10">
    <property type="entry name" value="Type I PLP-dependent aspartate aminotransferase-like (Major domain)"/>
    <property type="match status" value="1"/>
</dbReference>
<dbReference type="STRING" id="159292.SAMN05192546_104150"/>
<accession>A0A1H3MI71</accession>
<dbReference type="PROSITE" id="PS00600">
    <property type="entry name" value="AA_TRANSFER_CLASS_3"/>
    <property type="match status" value="1"/>
</dbReference>
<gene>
    <name evidence="4" type="ORF">SAMN05192546_104150</name>
</gene>
<dbReference type="GO" id="GO:0008483">
    <property type="term" value="F:transaminase activity"/>
    <property type="evidence" value="ECO:0007669"/>
    <property type="project" value="InterPro"/>
</dbReference>
<evidence type="ECO:0000256" key="2">
    <source>
        <dbReference type="ARBA" id="ARBA00022898"/>
    </source>
</evidence>
<dbReference type="EMBL" id="FNPV01000004">
    <property type="protein sequence ID" value="SDY76410.1"/>
    <property type="molecule type" value="Genomic_DNA"/>
</dbReference>
<dbReference type="InterPro" id="IPR015424">
    <property type="entry name" value="PyrdxlP-dep_Trfase"/>
</dbReference>
<organism evidence="4 5">
    <name type="scientific">Tindallia californiensis</name>
    <dbReference type="NCBI Taxonomy" id="159292"/>
    <lineage>
        <taxon>Bacteria</taxon>
        <taxon>Bacillati</taxon>
        <taxon>Bacillota</taxon>
        <taxon>Clostridia</taxon>
        <taxon>Peptostreptococcales</taxon>
        <taxon>Tindalliaceae</taxon>
        <taxon>Tindallia</taxon>
    </lineage>
</organism>
<dbReference type="InterPro" id="IPR049704">
    <property type="entry name" value="Aminotrans_3_PPA_site"/>
</dbReference>
<dbReference type="AlphaFoldDB" id="A0A1H3MI71"/>
<name>A0A1H3MI71_9FIRM</name>
<comment type="cofactor">
    <cofactor evidence="1">
        <name>pyridoxal 5'-phosphate</name>
        <dbReference type="ChEBI" id="CHEBI:597326"/>
    </cofactor>
</comment>
<keyword evidence="5" id="KW-1185">Reference proteome</keyword>
<dbReference type="RefSeq" id="WP_093312663.1">
    <property type="nucleotide sequence ID" value="NZ_FNPV01000004.1"/>
</dbReference>
<dbReference type="Gene3D" id="3.90.1150.10">
    <property type="entry name" value="Aspartate Aminotransferase, domain 1"/>
    <property type="match status" value="1"/>
</dbReference>
<dbReference type="PANTHER" id="PTHR43713:SF3">
    <property type="entry name" value="GLUTAMATE-1-SEMIALDEHYDE 2,1-AMINOMUTASE 1, CHLOROPLASTIC-RELATED"/>
    <property type="match status" value="1"/>
</dbReference>
<dbReference type="Proteomes" id="UP000199230">
    <property type="component" value="Unassembled WGS sequence"/>
</dbReference>